<dbReference type="GO" id="GO:0030276">
    <property type="term" value="F:clathrin binding"/>
    <property type="evidence" value="ECO:0007669"/>
    <property type="project" value="TreeGrafter"/>
</dbReference>
<feature type="compositionally biased region" description="Low complexity" evidence="2">
    <location>
        <begin position="309"/>
        <end position="331"/>
    </location>
</feature>
<dbReference type="CDD" id="cd16992">
    <property type="entry name" value="ENTH_Ent3"/>
    <property type="match status" value="1"/>
</dbReference>
<dbReference type="Proteomes" id="UP000279259">
    <property type="component" value="Unassembled WGS sequence"/>
</dbReference>
<name>A0A427YKA8_9TREE</name>
<feature type="compositionally biased region" description="Acidic residues" evidence="2">
    <location>
        <begin position="216"/>
        <end position="227"/>
    </location>
</feature>
<evidence type="ECO:0000256" key="1">
    <source>
        <dbReference type="SAM" id="Coils"/>
    </source>
</evidence>
<comment type="caution">
    <text evidence="4">The sequence shown here is derived from an EMBL/GenBank/DDBJ whole genome shotgun (WGS) entry which is preliminary data.</text>
</comment>
<sequence>MYDLKSYYNQAKNAVLNVSEMEAKVREATNDEPWGASSTLMQQIADGTHNYQLFNEIMPTIYARFMEKEAREWRQIYKALTLLEFLVKNGSERVVDDARAHVSTIKMLRSFHYIDEKGKDQGINVRNRASEIAALLGDVEKIRTERRKAKANKNKYQGQGNDGGMSFVTATGSRYGGFGSESVSAGGGGGSSGGSGGYGGDEYRSRNFRDTSSAAEYDEYEGADDFDEAPRRTTSASTSRSGGGASSSRPQPPPKSAAPKEKPVEKPKEVNLFDFGDEDEAAAPAPATGFAAPAAPILGGDDDFDDFQTAPTSAAAAPAPVAAPAGAGRPSNAGLFDLLNNPSKGLSGPPLSGPPLSGPPLSNPVLGSRPSMTPSAPSYTSTPSVTSPGAAPAPGQGQAKPSSGSTFDDLWTTSLSTMGKNGSAPKPTPKAGTGGKTIRDLEQEQTMSKLWGPTTTTNANANANANGAAQKSAGGGFDDLLL</sequence>
<dbReference type="PANTHER" id="PTHR12276">
    <property type="entry name" value="EPSIN/ENT-RELATED"/>
    <property type="match status" value="1"/>
</dbReference>
<dbReference type="GO" id="GO:0006897">
    <property type="term" value="P:endocytosis"/>
    <property type="evidence" value="ECO:0007669"/>
    <property type="project" value="TreeGrafter"/>
</dbReference>
<feature type="compositionally biased region" description="Pro residues" evidence="2">
    <location>
        <begin position="351"/>
        <end position="362"/>
    </location>
</feature>
<evidence type="ECO:0000259" key="3">
    <source>
        <dbReference type="PROSITE" id="PS50942"/>
    </source>
</evidence>
<dbReference type="Gene3D" id="1.25.40.90">
    <property type="match status" value="1"/>
</dbReference>
<gene>
    <name evidence="4" type="primary">ENT3</name>
    <name evidence="4" type="ORF">EHS25_009842</name>
</gene>
<feature type="compositionally biased region" description="Low complexity" evidence="2">
    <location>
        <begin position="454"/>
        <end position="469"/>
    </location>
</feature>
<feature type="compositionally biased region" description="Gly residues" evidence="2">
    <location>
        <begin position="181"/>
        <end position="200"/>
    </location>
</feature>
<dbReference type="STRING" id="1890683.A0A427YKA8"/>
<feature type="compositionally biased region" description="Low complexity" evidence="2">
    <location>
        <begin position="282"/>
        <end position="296"/>
    </location>
</feature>
<dbReference type="GO" id="GO:0006895">
    <property type="term" value="P:Golgi to endosome transport"/>
    <property type="evidence" value="ECO:0007669"/>
    <property type="project" value="TreeGrafter"/>
</dbReference>
<feature type="compositionally biased region" description="Basic and acidic residues" evidence="2">
    <location>
        <begin position="258"/>
        <end position="271"/>
    </location>
</feature>
<feature type="region of interest" description="Disordered" evidence="2">
    <location>
        <begin position="148"/>
        <end position="168"/>
    </location>
</feature>
<dbReference type="OrthoDB" id="4033880at2759"/>
<dbReference type="GO" id="GO:0005886">
    <property type="term" value="C:plasma membrane"/>
    <property type="evidence" value="ECO:0007669"/>
    <property type="project" value="TreeGrafter"/>
</dbReference>
<protein>
    <submittedName>
        <fullName evidence="4">Epsin-3</fullName>
    </submittedName>
</protein>
<feature type="compositionally biased region" description="Low complexity" evidence="2">
    <location>
        <begin position="363"/>
        <end position="399"/>
    </location>
</feature>
<dbReference type="PANTHER" id="PTHR12276:SF45">
    <property type="entry name" value="CLATHRIN INTERACTOR 1"/>
    <property type="match status" value="1"/>
</dbReference>
<dbReference type="InterPro" id="IPR013809">
    <property type="entry name" value="ENTH"/>
</dbReference>
<proteinExistence type="predicted"/>
<feature type="domain" description="ENTH" evidence="3">
    <location>
        <begin position="13"/>
        <end position="146"/>
    </location>
</feature>
<dbReference type="GO" id="GO:0005543">
    <property type="term" value="F:phospholipid binding"/>
    <property type="evidence" value="ECO:0007669"/>
    <property type="project" value="TreeGrafter"/>
</dbReference>
<feature type="compositionally biased region" description="Polar residues" evidence="2">
    <location>
        <begin position="400"/>
        <end position="420"/>
    </location>
</feature>
<feature type="compositionally biased region" description="Gly residues" evidence="2">
    <location>
        <begin position="473"/>
        <end position="482"/>
    </location>
</feature>
<organism evidence="4 5">
    <name type="scientific">Saitozyma podzolica</name>
    <dbReference type="NCBI Taxonomy" id="1890683"/>
    <lineage>
        <taxon>Eukaryota</taxon>
        <taxon>Fungi</taxon>
        <taxon>Dikarya</taxon>
        <taxon>Basidiomycota</taxon>
        <taxon>Agaricomycotina</taxon>
        <taxon>Tremellomycetes</taxon>
        <taxon>Tremellales</taxon>
        <taxon>Trimorphomycetaceae</taxon>
        <taxon>Saitozyma</taxon>
    </lineage>
</organism>
<dbReference type="SUPFAM" id="SSF48464">
    <property type="entry name" value="ENTH/VHS domain"/>
    <property type="match status" value="1"/>
</dbReference>
<dbReference type="SMART" id="SM00273">
    <property type="entry name" value="ENTH"/>
    <property type="match status" value="1"/>
</dbReference>
<evidence type="ECO:0000313" key="4">
    <source>
        <dbReference type="EMBL" id="RSH91543.1"/>
    </source>
</evidence>
<dbReference type="PROSITE" id="PS50942">
    <property type="entry name" value="ENTH"/>
    <property type="match status" value="1"/>
</dbReference>
<dbReference type="GO" id="GO:0005768">
    <property type="term" value="C:endosome"/>
    <property type="evidence" value="ECO:0007669"/>
    <property type="project" value="TreeGrafter"/>
</dbReference>
<dbReference type="InterPro" id="IPR008942">
    <property type="entry name" value="ENTH_VHS"/>
</dbReference>
<feature type="coiled-coil region" evidence="1">
    <location>
        <begin position="4"/>
        <end position="31"/>
    </location>
</feature>
<dbReference type="FunFam" id="1.25.40.90:FF:000006">
    <property type="entry name" value="Clathrin interactor 1"/>
    <property type="match status" value="1"/>
</dbReference>
<feature type="region of interest" description="Disordered" evidence="2">
    <location>
        <begin position="181"/>
        <end position="482"/>
    </location>
</feature>
<dbReference type="Pfam" id="PF01417">
    <property type="entry name" value="ENTH"/>
    <property type="match status" value="1"/>
</dbReference>
<dbReference type="GO" id="GO:0030125">
    <property type="term" value="C:clathrin vesicle coat"/>
    <property type="evidence" value="ECO:0007669"/>
    <property type="project" value="TreeGrafter"/>
</dbReference>
<evidence type="ECO:0000256" key="2">
    <source>
        <dbReference type="SAM" id="MobiDB-lite"/>
    </source>
</evidence>
<dbReference type="EMBL" id="RSCD01000008">
    <property type="protein sequence ID" value="RSH91543.1"/>
    <property type="molecule type" value="Genomic_DNA"/>
</dbReference>
<keyword evidence="5" id="KW-1185">Reference proteome</keyword>
<dbReference type="GO" id="GO:0005829">
    <property type="term" value="C:cytosol"/>
    <property type="evidence" value="ECO:0007669"/>
    <property type="project" value="GOC"/>
</dbReference>
<evidence type="ECO:0000313" key="5">
    <source>
        <dbReference type="Proteomes" id="UP000279259"/>
    </source>
</evidence>
<keyword evidence="1" id="KW-0175">Coiled coil</keyword>
<dbReference type="AlphaFoldDB" id="A0A427YKA8"/>
<reference evidence="4 5" key="1">
    <citation type="submission" date="2018-11" db="EMBL/GenBank/DDBJ databases">
        <title>Genome sequence of Saitozyma podzolica DSM 27192.</title>
        <authorList>
            <person name="Aliyu H."/>
            <person name="Gorte O."/>
            <person name="Ochsenreither K."/>
        </authorList>
    </citation>
    <scope>NUCLEOTIDE SEQUENCE [LARGE SCALE GENOMIC DNA]</scope>
    <source>
        <strain evidence="4 5">DSM 27192</strain>
    </source>
</reference>
<accession>A0A427YKA8</accession>